<accession>A0A4U0NH92</accession>
<evidence type="ECO:0000313" key="2">
    <source>
        <dbReference type="Proteomes" id="UP000306808"/>
    </source>
</evidence>
<gene>
    <name evidence="1" type="ORF">FAZ15_16115</name>
</gene>
<proteinExistence type="predicted"/>
<organism evidence="1 2">
    <name type="scientific">Sphingobacterium olei</name>
    <dbReference type="NCBI Taxonomy" id="2571155"/>
    <lineage>
        <taxon>Bacteria</taxon>
        <taxon>Pseudomonadati</taxon>
        <taxon>Bacteroidota</taxon>
        <taxon>Sphingobacteriia</taxon>
        <taxon>Sphingobacteriales</taxon>
        <taxon>Sphingobacteriaceae</taxon>
        <taxon>Sphingobacterium</taxon>
    </lineage>
</organism>
<dbReference type="RefSeq" id="WP_136902361.1">
    <property type="nucleotide sequence ID" value="NZ_SUME01000007.1"/>
</dbReference>
<evidence type="ECO:0000313" key="1">
    <source>
        <dbReference type="EMBL" id="TJZ53567.1"/>
    </source>
</evidence>
<dbReference type="Proteomes" id="UP000306808">
    <property type="component" value="Unassembled WGS sequence"/>
</dbReference>
<dbReference type="AlphaFoldDB" id="A0A4U0NH92"/>
<protein>
    <submittedName>
        <fullName evidence="1">Uncharacterized protein</fullName>
    </submittedName>
</protein>
<keyword evidence="2" id="KW-1185">Reference proteome</keyword>
<comment type="caution">
    <text evidence="1">The sequence shown here is derived from an EMBL/GenBank/DDBJ whole genome shotgun (WGS) entry which is preliminary data.</text>
</comment>
<dbReference type="EMBL" id="SUME01000007">
    <property type="protein sequence ID" value="TJZ53567.1"/>
    <property type="molecule type" value="Genomic_DNA"/>
</dbReference>
<sequence>MDRYSANVLSQDRNYEDRNYSNRFIRNLPIFNCPHEPLRGFTIFFQHIHPDSRSEMVYLRPTQLTS</sequence>
<reference evidence="1 2" key="1">
    <citation type="submission" date="2019-04" db="EMBL/GenBank/DDBJ databases">
        <title>Sphingobacterium olei sp. nov., isolated from oil-contaminated soil.</title>
        <authorList>
            <person name="Liu B."/>
        </authorList>
    </citation>
    <scope>NUCLEOTIDE SEQUENCE [LARGE SCALE GENOMIC DNA]</scope>
    <source>
        <strain evidence="1 2">HAL-9</strain>
    </source>
</reference>
<name>A0A4U0NH92_9SPHI</name>